<feature type="region of interest" description="Disordered" evidence="2">
    <location>
        <begin position="1"/>
        <end position="34"/>
    </location>
</feature>
<dbReference type="FunFam" id="3.30.530.20:FF:000022">
    <property type="entry name" value="StAR-related lipid transfer (START) domain-containing 9"/>
    <property type="match status" value="1"/>
</dbReference>
<dbReference type="GO" id="GO:0008289">
    <property type="term" value="F:lipid binding"/>
    <property type="evidence" value="ECO:0007669"/>
    <property type="project" value="InterPro"/>
</dbReference>
<evidence type="ECO:0000259" key="3">
    <source>
        <dbReference type="PROSITE" id="PS50848"/>
    </source>
</evidence>
<dbReference type="PROSITE" id="PS50848">
    <property type="entry name" value="START"/>
    <property type="match status" value="1"/>
</dbReference>
<dbReference type="InterPro" id="IPR002913">
    <property type="entry name" value="START_lipid-bd_dom"/>
</dbReference>
<accession>H0XR15</accession>
<dbReference type="GO" id="GO:0005737">
    <property type="term" value="C:cytoplasm"/>
    <property type="evidence" value="ECO:0007669"/>
    <property type="project" value="TreeGrafter"/>
</dbReference>
<dbReference type="OMA" id="CAQMERA"/>
<dbReference type="eggNOG" id="KOG0245">
    <property type="taxonomic scope" value="Eukaryota"/>
</dbReference>
<reference evidence="5" key="1">
    <citation type="submission" date="2011-03" db="EMBL/GenBank/DDBJ databases">
        <title>Version 3 of the genome sequence of Otolemur garnettii (Bushbaby).</title>
        <authorList>
            <consortium name="The Broad Institute Genome Sequencing Platform"/>
            <person name="Di Palma F."/>
            <person name="Johnson J."/>
            <person name="Lander E.S."/>
            <person name="Lindblad-Toh K."/>
            <person name="Jaffe D.B."/>
            <person name="Gnerre S."/>
            <person name="MacCallum I."/>
            <person name="Przybylski D."/>
            <person name="Ribeiro F.J."/>
            <person name="Burton J.N."/>
            <person name="Walker B.J."/>
            <person name="Sharpe T."/>
            <person name="Hall G."/>
        </authorList>
    </citation>
    <scope>NUCLEOTIDE SEQUENCE [LARGE SCALE GENOMIC DNA]</scope>
</reference>
<dbReference type="Gene3D" id="3.30.530.20">
    <property type="match status" value="1"/>
</dbReference>
<dbReference type="GO" id="GO:0003777">
    <property type="term" value="F:microtubule motor activity"/>
    <property type="evidence" value="ECO:0007669"/>
    <property type="project" value="TreeGrafter"/>
</dbReference>
<evidence type="ECO:0000313" key="5">
    <source>
        <dbReference type="Proteomes" id="UP000005225"/>
    </source>
</evidence>
<dbReference type="AlphaFoldDB" id="H0XR15"/>
<evidence type="ECO:0000313" key="4">
    <source>
        <dbReference type="Ensembl" id="ENSOGAP00000018557.1"/>
    </source>
</evidence>
<evidence type="ECO:0000256" key="1">
    <source>
        <dbReference type="SAM" id="Coils"/>
    </source>
</evidence>
<protein>
    <recommendedName>
        <fullName evidence="3">START domain-containing protein</fullName>
    </recommendedName>
</protein>
<dbReference type="InterPro" id="IPR023393">
    <property type="entry name" value="START-like_dom_sf"/>
</dbReference>
<dbReference type="SUPFAM" id="SSF55961">
    <property type="entry name" value="Bet v1-like"/>
    <property type="match status" value="1"/>
</dbReference>
<organism evidence="4 5">
    <name type="scientific">Otolemur garnettii</name>
    <name type="common">Small-eared galago</name>
    <name type="synonym">Garnett's greater bushbaby</name>
    <dbReference type="NCBI Taxonomy" id="30611"/>
    <lineage>
        <taxon>Eukaryota</taxon>
        <taxon>Metazoa</taxon>
        <taxon>Chordata</taxon>
        <taxon>Craniata</taxon>
        <taxon>Vertebrata</taxon>
        <taxon>Euteleostomi</taxon>
        <taxon>Mammalia</taxon>
        <taxon>Eutheria</taxon>
        <taxon>Euarchontoglires</taxon>
        <taxon>Primates</taxon>
        <taxon>Strepsirrhini</taxon>
        <taxon>Lorisiformes</taxon>
        <taxon>Galagidae</taxon>
        <taxon>Otolemur</taxon>
    </lineage>
</organism>
<dbReference type="GO" id="GO:0005634">
    <property type="term" value="C:nucleus"/>
    <property type="evidence" value="ECO:0007669"/>
    <property type="project" value="TreeGrafter"/>
</dbReference>
<name>H0XR15_OTOGA</name>
<dbReference type="GO" id="GO:0005814">
    <property type="term" value="C:centriole"/>
    <property type="evidence" value="ECO:0007669"/>
    <property type="project" value="TreeGrafter"/>
</dbReference>
<dbReference type="Proteomes" id="UP000005225">
    <property type="component" value="Unassembled WGS sequence"/>
</dbReference>
<evidence type="ECO:0000256" key="2">
    <source>
        <dbReference type="SAM" id="MobiDB-lite"/>
    </source>
</evidence>
<dbReference type="Pfam" id="PF01852">
    <property type="entry name" value="START"/>
    <property type="match status" value="1"/>
</dbReference>
<dbReference type="InParanoid" id="H0XR15"/>
<reference evidence="4" key="3">
    <citation type="submission" date="2025-09" db="UniProtKB">
        <authorList>
            <consortium name="Ensembl"/>
        </authorList>
    </citation>
    <scope>IDENTIFICATION</scope>
</reference>
<proteinExistence type="predicted"/>
<dbReference type="PANTHER" id="PTHR47117:SF1">
    <property type="entry name" value="STAR-RELATED LIPID TRANSFER PROTEIN 9"/>
    <property type="match status" value="1"/>
</dbReference>
<dbReference type="HOGENOM" id="CLU_019875_0_0_1"/>
<sequence length="541" mass="60007">VTEELGASCDLSEGEQGQSTPHPLEGQSQGPEWSQREQIPLQVGTQNLSLSMELTEAKLHRGFGESDALLQVLQSGAGEALAPDKPALSTWEELHARQKTTIENLRRERAERLQNFHRTRSLSPQKQLTLLPNRDFPIQDLDFPSRRREYLQQLRKDVVETTRSPESVSRPVHSPLDIELMLQDYQRAREEAKAEIARARDQLRERVEQEKLRIRQQITSQLLREEEKLHSLANSSSLCTSSNGSLSSGVTSGYNSSPALSGQLQSPENVEYLSLVDSKDTWIEDGQGLSTSAQKSSAYSRRVSLGSCCCSPISQSSLGTSYTSYQDLAKHIVDTSMADVMAACSDNLHNLFSGQAAAGWNHQGEEQAVQLYFKVFSSTRHGFLGAGVVSQPLSHVWAAVSDPTLWPLYHKPIQTVRLYQRVTNNINLVYLLCNTTLCALKQPRDFCCVCVEAKEGPLSIMAAQSVYDTSMPRPSQKVVRGEILPSAWILQPVTMEGKESTRVIYLAQVELGAPGFPPQLLSSFIKQQPLVIARLASFLGS</sequence>
<keyword evidence="1" id="KW-0175">Coiled coil</keyword>
<dbReference type="GO" id="GO:0051225">
    <property type="term" value="P:spindle assembly"/>
    <property type="evidence" value="ECO:0007669"/>
    <property type="project" value="TreeGrafter"/>
</dbReference>
<dbReference type="STRING" id="30611.ENSOGAP00000018557"/>
<feature type="coiled-coil region" evidence="1">
    <location>
        <begin position="178"/>
        <end position="213"/>
    </location>
</feature>
<feature type="domain" description="START" evidence="3">
    <location>
        <begin position="406"/>
        <end position="541"/>
    </location>
</feature>
<reference evidence="4" key="2">
    <citation type="submission" date="2025-08" db="UniProtKB">
        <authorList>
            <consortium name="Ensembl"/>
        </authorList>
    </citation>
    <scope>IDENTIFICATION</scope>
</reference>
<dbReference type="EMBL" id="AAQR03084770">
    <property type="status" value="NOT_ANNOTATED_CDS"/>
    <property type="molecule type" value="Genomic_DNA"/>
</dbReference>
<dbReference type="PANTHER" id="PTHR47117">
    <property type="entry name" value="STAR-RELATED LIPID TRANSFER PROTEIN 9"/>
    <property type="match status" value="1"/>
</dbReference>
<dbReference type="GO" id="GO:0008017">
    <property type="term" value="F:microtubule binding"/>
    <property type="evidence" value="ECO:0007669"/>
    <property type="project" value="TreeGrafter"/>
</dbReference>
<feature type="compositionally biased region" description="Polar residues" evidence="2">
    <location>
        <begin position="15"/>
        <end position="32"/>
    </location>
</feature>
<dbReference type="GeneTree" id="ENSGT00940000164613"/>
<keyword evidence="5" id="KW-1185">Reference proteome</keyword>
<dbReference type="Ensembl" id="ENSOGAT00000031086.1">
    <property type="protein sequence ID" value="ENSOGAP00000018557.1"/>
    <property type="gene ID" value="ENSOGAG00000031659.1"/>
</dbReference>